<evidence type="ECO:0000313" key="1">
    <source>
        <dbReference type="EMBL" id="EGF10499.1"/>
    </source>
</evidence>
<keyword evidence="2" id="KW-1185">Reference proteome</keyword>
<gene>
    <name evidence="1" type="ORF">HMPREF9123_1709</name>
</gene>
<name>F2BDA3_9NEIS</name>
<reference evidence="1 2" key="1">
    <citation type="submission" date="2011-02" db="EMBL/GenBank/DDBJ databases">
        <authorList>
            <person name="Muzny D."/>
            <person name="Qin X."/>
            <person name="Deng J."/>
            <person name="Jiang H."/>
            <person name="Liu Y."/>
            <person name="Qu J."/>
            <person name="Song X.-Z."/>
            <person name="Zhang L."/>
            <person name="Thornton R."/>
            <person name="Coyle M."/>
            <person name="Francisco L."/>
            <person name="Jackson L."/>
            <person name="Javaid M."/>
            <person name="Korchina V."/>
            <person name="Kovar C."/>
            <person name="Mata R."/>
            <person name="Mathew T."/>
            <person name="Ngo R."/>
            <person name="Nguyen L."/>
            <person name="Nguyen N."/>
            <person name="Okwuonu G."/>
            <person name="Ongeri F."/>
            <person name="Pham C."/>
            <person name="Simmons D."/>
            <person name="Wilczek-Boney K."/>
            <person name="Hale W."/>
            <person name="Jakkamsetti A."/>
            <person name="Pham P."/>
            <person name="Ruth R."/>
            <person name="San Lucas F."/>
            <person name="Warren J."/>
            <person name="Zhang J."/>
            <person name="Zhao Z."/>
            <person name="Zhou C."/>
            <person name="Zhu D."/>
            <person name="Lee S."/>
            <person name="Bess C."/>
            <person name="Blankenburg K."/>
            <person name="Forbes L."/>
            <person name="Fu Q."/>
            <person name="Gubbala S."/>
            <person name="Hirani K."/>
            <person name="Jayaseelan J.C."/>
            <person name="Lara F."/>
            <person name="Munidasa M."/>
            <person name="Palculict T."/>
            <person name="Patil S."/>
            <person name="Pu L.-L."/>
            <person name="Saada N."/>
            <person name="Tang L."/>
            <person name="Weissenberger G."/>
            <person name="Zhu Y."/>
            <person name="Hemphill L."/>
            <person name="Shang Y."/>
            <person name="Youmans B."/>
            <person name="Ayvaz T."/>
            <person name="Ross M."/>
            <person name="Santibanez J."/>
            <person name="Aqrawi P."/>
            <person name="Gross S."/>
            <person name="Joshi V."/>
            <person name="Fowler G."/>
            <person name="Nazareth L."/>
            <person name="Reid J."/>
            <person name="Worley K."/>
            <person name="Petrosino J."/>
            <person name="Highlander S."/>
            <person name="Gibbs R."/>
        </authorList>
    </citation>
    <scope>NUCLEOTIDE SEQUENCE [LARGE SCALE GENOMIC DNA]</scope>
    <source>
        <strain evidence="1 2">ATCC BAA-1200</strain>
    </source>
</reference>
<proteinExistence type="predicted"/>
<sequence>MDCAVFGVTFGKKRPVICLLFRQVLGWFRKSYPKSYPIKHGYARIRQHTAGNKKTAKSLSD</sequence>
<evidence type="ECO:0000313" key="2">
    <source>
        <dbReference type="Proteomes" id="UP000004105"/>
    </source>
</evidence>
<comment type="caution">
    <text evidence="1">The sequence shown here is derived from an EMBL/GenBank/DDBJ whole genome shotgun (WGS) entry which is preliminary data.</text>
</comment>
<dbReference type="EMBL" id="AFAY01000035">
    <property type="protein sequence ID" value="EGF10499.1"/>
    <property type="molecule type" value="Genomic_DNA"/>
</dbReference>
<dbReference type="AlphaFoldDB" id="F2BDA3"/>
<dbReference type="Proteomes" id="UP000004105">
    <property type="component" value="Unassembled WGS sequence"/>
</dbReference>
<protein>
    <submittedName>
        <fullName evidence="1">Uncharacterized protein</fullName>
    </submittedName>
</protein>
<dbReference type="HOGENOM" id="CLU_2917824_0_0_4"/>
<organism evidence="1 2">
    <name type="scientific">Neisseria bacilliformis ATCC BAA-1200</name>
    <dbReference type="NCBI Taxonomy" id="888742"/>
    <lineage>
        <taxon>Bacteria</taxon>
        <taxon>Pseudomonadati</taxon>
        <taxon>Pseudomonadota</taxon>
        <taxon>Betaproteobacteria</taxon>
        <taxon>Neisseriales</taxon>
        <taxon>Neisseriaceae</taxon>
        <taxon>Neisseria</taxon>
    </lineage>
</organism>
<accession>F2BDA3</accession>